<evidence type="ECO:0000256" key="4">
    <source>
        <dbReference type="SAM" id="MobiDB-lite"/>
    </source>
</evidence>
<feature type="compositionally biased region" description="Polar residues" evidence="4">
    <location>
        <begin position="74"/>
        <end position="87"/>
    </location>
</feature>
<dbReference type="PROSITE" id="PS00019">
    <property type="entry name" value="ACTININ_1"/>
    <property type="match status" value="1"/>
</dbReference>
<sequence length="3657" mass="410632">MEDGGDPPAMGLGNSGATSSCLGHALEQGGGQCCLCIITPGSLEQRGGGRGSSTLASLSLFLQAQPLLTAITADQQGSSPGSSTHQTSPKERSQIAVAEGLAARILEKNLEGPTMASDYEAGHIRKLQSRHARVQEKTFTKWVNNIFRLSQVGIRIQNLYTELADGTRLLRLLELISGEALPPPSHGRLRVHFLENNSRALAFLRAKVPIPLIGPENIVDGDQSLILGLLWIIILRFQISHISLDREEFGASATQLSAKEALLIWCQRKTASYANVDITDFSHSWSDGLGFNALLHAHRPDLLDYSSLRPERALHNLASAFHVAERELGIAQLLDPEDVAAPQPDERSIMTYVSLYYHCLSRLHHGQTVQKRLAKILLQLQETEALQTQYEQLVADLLRWITEKQMQLDARDFPDSLPAMRQLLAAFACFRTQEKPPRLQQRGAAEALLFRLQTALRAQNRRPYLPPEGLSLAELSQRWSGLQRAEAARSQALQQRLLKLERLETLAGRFQRKAALRESFLKDSEQALDQTRAPPASSVTVEAASQRLGMLEASILPQEGRFQALAEIADILRQEQYHSWADVVYRQEEIAQRWHTLLQSLQKQRKQMAGTQAVLSLLQEVEAVSDQLEELQVAASSTACGQQLAEVMELLQRHDLLEAQVLAYGAHVSHLAHQISKLDSSLGTGVEMLQAKAQALDHIYQSLVSLVKARRMLLEQNLQQTEFLHRCEEEEVWLHNCSRQLVEKASLGRDLSGIAVALQKHKVLEAELHHHQAVCTDLTQRARHLSTHGPTRNPDPWERAEAVQRAWEQLWTRAAGRGAWLQTALQVAQYLAEAAEAASWLLQQQQAVLGETEAAHGQAQAPQGQAEAEDLLLRHLRLERGVRAFAAELQRLDELARAAAARASLTEDPSEGWGKMNGDTTRRPLQETHTPAAPDSQGLSAQASRAGLTWLPETALDTWKLAERVDCQDKMPISHSGEQKPQEVAALSLPGGGPRMAPPAESDLDFDPNTTLQTQDRLRQDYEGLCSLAELRRTQLEEAVAMCGFCSSYGELRSWIEKQAALLGTLHPRGDNLEAMQRKYENFLAALATGQGRRAEVSGCAAQLKQRCPAAAAKIQQMQEDLSQRWGRLEALKEEKRVQLAHRAEACGFLQECGPMRAQLQDVMLWLETLEPGRAEDSHGALHLTQQKILVLERRIQSLQRVAESGPAECPPLREHVEALQTLLKQVQARMARRVQARAEARAQESFLQDSRQLLLWTQGLQAQLGSEEEPGDPGSAQRLLKALGALREEMCLWQERLQQLEAQSPSMVAMDSPYSQEVASAVRLLGQHSRELKAVWERSRQRLQEVLELQRFGKEADRFTATCASLDAFLCLDSLGEDVREAQRLLQQHRRLEWSLSALGPRAEALRTYGEKLVQSPHPAGYKVREQLQSAQAQWSRLQERSEQRRERLLASVQLQGWKQDIAELVLWLEDKGLAAADGQPQRPSDVLRKLRWHEAAVSELLAARQHVERLQQTGRELSCSMPYAREDIQTRLEGLSHHWEDLNHKMAARGDALLRAGQQGQLLGLLQDVTEKMEQLEGALQSAETGQDLCASRSLQKRHQQLDNKNQVLAGKMEALMSQARAEVSSQSILEETRQCHERFQSLQGRLAARRLRLQATVQLHHFHQLTRLELTWVAEHLASASPASGSQGWEGAHSLQRKHEVLRAEVRAHQGQVHRVLGFGRSLGAPGHPHAQHVTEQCLKLEGRWRELEQACEARGHCLQRAAACQQRFLRMSELEGWVEEARPLLSSQDFGTDASATCRLIWKHQVLQEELALRWSSMLELEQSAQGLAGSEASEQLGTVQKRLWEQLRALQELAATRGLELEGTLRFHEFMSEAADLQGWLDSQKQVVRAGESLAEDPEQVQHLCTEFAKFQRQVEAGGRRVASCRQLAEALPEPRARQTQQELQASWSELWELTQAHGRLLREAQTTLGLHRDLQEALTQIQDAASSLPCDDDVAQDLRGLEAQLRRLEGLEQELGEREQRLQALLEAGGRVQKRGAGPGARAVQQGRQAVMQAWDALQQRVQARRAQLEHARLLLHFHMAVQDYISWAASLRGELQTEDDSPEPPPAPPSLSALQWLQAELQAREALWQQATQLGQQALLATGAPTEEVQAGLRTLQDEHEAWVQERERLQAALQEQQLLRQCGRLEQILMAQEAALKSSALGSSVEEVERLIHKHGIFQKVLAAQDEKVAALQEQLEALRGQRGQRALHAVLERGALPPPSPLTLATLTPPLVSETGVCRDERLRPASAVDPTWALARPGAQEEETPSRKTPAPPLLAEEWITERVQRLGEWRPPEHLRAHGTHWRRHQAFKAEVEAHAQILTSVVQQGEALLALREPPGDPSRQLQALRQLWEKLGQAVAHRDQQLEDKWKFLEFLHQVELAEAWIQEKEVMVNVRDLGRDPEHCLQLCRRLHQLQKAVAARRTAGHAYTRRIEDLSLQLQNRDPEEVRIVCQRQRQLSDRWTSFHGDLRQYQQQLEGALEMHALSRELDGVMERIGEKAAAAQAPVCEADAERAQRLLGTQETLEQEVELMQAQVESLQDRVGRLCGRSCVAAQSLSRKQQELMGGWRRLRSEVRKRRESLEAQHQAQKFQASVQALQVWFRELWADMSAQGAPCSPEGALRMLEEHRECKVELGVHMDSANVVRSTGQRLLATGHPLAAGIRQALAALEQELSSVRGAWQERELQLQQALALQLFLHSVEKVERWLRSEETTAEGLGDPLANLESLVWRHRRLEEGLRAQEEKMTALEAAARGLHQDGHPEAPSALARCQAVLLRKEALVERARTQGLWLEELRRLQTFLQDCDEVAAWLREKSLVALEEGGQDPATLPVQLGKQQNLQAELDASAPLQQELQTEGRRLLQGGCANPEAVRERLQELRELWGELQASCQRKEAQLQEAREALHLRRSVEELECWLEPVEAELRAPVRGRDLPEVEELLRAQAELEAALARRTGQAQALVREDHRLDGATEERAQQLLQRFQNLQEALQERRTQLEAQDLLLQFLRDADEELAWVREKLPLATTQDTGQSLSAVQHLQEKHQNLECEMSSHEALSQVVVGTGHKLLQAGHFAAMEVAARVQQLEEATAQLRAATSRRRLVLQQAREAQQFLTELLEAGSWLAEKSRALDSEDMGRHAEATQALLRQLEAIKRDLEGFSQHVEQLRQTAALLESRQNPDSPRVQAQLQAVTGAHERLLRRVEGRGRGLREQLQRHRLQRETLLLDAWLTTMLAAAESQDCGQDLDGVQVLQEKFEAFRSEVRSLGQALWERAAPLEQGISRCDPQIQAQKSRIQATWERLEQAMEARTQSLAAAREVCGLEQAARQLQGWVQEKHAQLEPARGRGLQPAPQRQRRLQRELEAIGKEVARIQMDARRLGQKHPAAQDRLTTQLATLRGAWASLQAEARERGRRLEQAAQGQAFLTRCQELLAWTEERQALVSSAELAGDMAGAEQLLGQQEELERGLQERCLQAQNIRQEGQQLMDSGHFLSSEVSAQLSTALGLAAEGRRGGARVPAAPSSAPLRQVAEHVRELDTRLRAWLAAREGPLLREPSCGNSVSDVEQLLHRHRDLEKLLAAQEEKFAQLWTPLEVASTEPFDLQVQSESTG</sequence>
<dbReference type="SUPFAM" id="SSF46966">
    <property type="entry name" value="Spectrin repeat"/>
    <property type="match status" value="21"/>
</dbReference>
<dbReference type="SUPFAM" id="SSF47576">
    <property type="entry name" value="Calponin-homology domain, CH-domain"/>
    <property type="match status" value="1"/>
</dbReference>
<evidence type="ECO:0000256" key="2">
    <source>
        <dbReference type="ARBA" id="ARBA00023203"/>
    </source>
</evidence>
<dbReference type="GO" id="GO:0005737">
    <property type="term" value="C:cytoplasm"/>
    <property type="evidence" value="ECO:0007669"/>
    <property type="project" value="UniProtKB-ARBA"/>
</dbReference>
<dbReference type="InterPro" id="IPR018159">
    <property type="entry name" value="Spectrin/alpha-actinin"/>
</dbReference>
<dbReference type="Pfam" id="PF00435">
    <property type="entry name" value="Spectrin"/>
    <property type="match status" value="25"/>
</dbReference>
<dbReference type="STRING" id="10020.ENSDORP00000016880"/>
<evidence type="ECO:0000256" key="3">
    <source>
        <dbReference type="SAM" id="Coils"/>
    </source>
</evidence>
<dbReference type="FunFam" id="1.10.418.10:FF:000089">
    <property type="entry name" value="Spectrin beta chain"/>
    <property type="match status" value="1"/>
</dbReference>
<organism evidence="6 7">
    <name type="scientific">Dipodomys ordii</name>
    <name type="common">Ord's kangaroo rat</name>
    <dbReference type="NCBI Taxonomy" id="10020"/>
    <lineage>
        <taxon>Eukaryota</taxon>
        <taxon>Metazoa</taxon>
        <taxon>Chordata</taxon>
        <taxon>Craniata</taxon>
        <taxon>Vertebrata</taxon>
        <taxon>Euteleostomi</taxon>
        <taxon>Mammalia</taxon>
        <taxon>Eutheria</taxon>
        <taxon>Euarchontoglires</taxon>
        <taxon>Glires</taxon>
        <taxon>Rodentia</taxon>
        <taxon>Castorimorpha</taxon>
        <taxon>Heteromyidae</taxon>
        <taxon>Dipodomyinae</taxon>
        <taxon>Dipodomys</taxon>
    </lineage>
</organism>
<evidence type="ECO:0000259" key="5">
    <source>
        <dbReference type="PROSITE" id="PS50021"/>
    </source>
</evidence>
<dbReference type="KEGG" id="dord:105981002"/>
<dbReference type="PANTHER" id="PTHR11915">
    <property type="entry name" value="SPECTRIN/FILAMIN RELATED CYTOSKELETAL PROTEIN"/>
    <property type="match status" value="1"/>
</dbReference>
<reference evidence="7" key="1">
    <citation type="submission" date="2025-08" db="UniProtKB">
        <authorList>
            <consortium name="RefSeq"/>
        </authorList>
    </citation>
    <scope>IDENTIFICATION</scope>
    <source>
        <tissue evidence="7">Kidney</tissue>
    </source>
</reference>
<gene>
    <name evidence="7" type="primary">Sptbn5</name>
</gene>
<dbReference type="GeneID" id="105981002"/>
<dbReference type="InterPro" id="IPR002017">
    <property type="entry name" value="Spectrin_repeat"/>
</dbReference>
<feature type="coiled-coil region" evidence="3">
    <location>
        <begin position="2781"/>
        <end position="2808"/>
    </location>
</feature>
<dbReference type="CTD" id="51332"/>
<keyword evidence="3" id="KW-0175">Coiled coil</keyword>
<evidence type="ECO:0000313" key="7">
    <source>
        <dbReference type="RefSeq" id="XP_012865444.1"/>
    </source>
</evidence>
<name>A0A1S3END5_DIPOR</name>
<feature type="coiled-coil region" evidence="3">
    <location>
        <begin position="3197"/>
        <end position="3224"/>
    </location>
</feature>
<feature type="domain" description="Calponin-homology (CH)" evidence="5">
    <location>
        <begin position="133"/>
        <end position="238"/>
    </location>
</feature>
<dbReference type="FunFam" id="1.20.58.60:FF:000135">
    <property type="entry name" value="Spectrin beta chain, non-erythrocytic"/>
    <property type="match status" value="1"/>
</dbReference>
<dbReference type="PROSITE" id="PS00020">
    <property type="entry name" value="ACTININ_2"/>
    <property type="match status" value="1"/>
</dbReference>
<dbReference type="Gene3D" id="1.20.58.60">
    <property type="match status" value="19"/>
</dbReference>
<feature type="coiled-coil region" evidence="3">
    <location>
        <begin position="2004"/>
        <end position="2034"/>
    </location>
</feature>
<feature type="region of interest" description="Disordered" evidence="4">
    <location>
        <begin position="74"/>
        <end position="93"/>
    </location>
</feature>
<keyword evidence="1" id="KW-0677">Repeat</keyword>
<dbReference type="SMART" id="SM00033">
    <property type="entry name" value="CH"/>
    <property type="match status" value="2"/>
</dbReference>
<evidence type="ECO:0000313" key="6">
    <source>
        <dbReference type="Proteomes" id="UP000081671"/>
    </source>
</evidence>
<dbReference type="GO" id="GO:0003779">
    <property type="term" value="F:actin binding"/>
    <property type="evidence" value="ECO:0007669"/>
    <property type="project" value="UniProtKB-KW"/>
</dbReference>
<dbReference type="Pfam" id="PF00307">
    <property type="entry name" value="CH"/>
    <property type="match status" value="2"/>
</dbReference>
<dbReference type="InParanoid" id="A0A1S3END5"/>
<feature type="coiled-coil region" evidence="3">
    <location>
        <begin position="2564"/>
        <end position="2591"/>
    </location>
</feature>
<feature type="coiled-coil region" evidence="3">
    <location>
        <begin position="2160"/>
        <end position="2187"/>
    </location>
</feature>
<evidence type="ECO:0000256" key="1">
    <source>
        <dbReference type="ARBA" id="ARBA00022737"/>
    </source>
</evidence>
<dbReference type="CDD" id="cd21247">
    <property type="entry name" value="CH_SPTBN5_rpt1"/>
    <property type="match status" value="1"/>
</dbReference>
<dbReference type="InterPro" id="IPR036872">
    <property type="entry name" value="CH_dom_sf"/>
</dbReference>
<dbReference type="GO" id="GO:0043226">
    <property type="term" value="C:organelle"/>
    <property type="evidence" value="ECO:0007669"/>
    <property type="project" value="UniProtKB-ARBA"/>
</dbReference>
<dbReference type="OrthoDB" id="9942256at2759"/>
<dbReference type="InterPro" id="IPR001715">
    <property type="entry name" value="CH_dom"/>
</dbReference>
<dbReference type="FunFam" id="1.20.58.60:FF:000280">
    <property type="entry name" value="Spectrin beta, non-erythrocytic 5"/>
    <property type="match status" value="1"/>
</dbReference>
<feature type="domain" description="Calponin-homology (CH)" evidence="5">
    <location>
        <begin position="256"/>
        <end position="361"/>
    </location>
</feature>
<dbReference type="PROSITE" id="PS50021">
    <property type="entry name" value="CH"/>
    <property type="match status" value="2"/>
</dbReference>
<dbReference type="SMART" id="SM00150">
    <property type="entry name" value="SPEC"/>
    <property type="match status" value="28"/>
</dbReference>
<dbReference type="RefSeq" id="XP_012865444.1">
    <property type="nucleotide sequence ID" value="XM_013009990.1"/>
</dbReference>
<dbReference type="FunFam" id="1.10.418.10:FF:000001">
    <property type="entry name" value="Actinin alpha 1"/>
    <property type="match status" value="1"/>
</dbReference>
<accession>A0A1S3END5</accession>
<dbReference type="Proteomes" id="UP000081671">
    <property type="component" value="Unplaced"/>
</dbReference>
<dbReference type="FunCoup" id="A0A1S3END5">
    <property type="interactions" value="12"/>
</dbReference>
<keyword evidence="2" id="KW-0009">Actin-binding</keyword>
<dbReference type="CDD" id="cd00176">
    <property type="entry name" value="SPEC"/>
    <property type="match status" value="16"/>
</dbReference>
<dbReference type="Gene3D" id="1.10.418.10">
    <property type="entry name" value="Calponin-like domain"/>
    <property type="match status" value="2"/>
</dbReference>
<keyword evidence="6" id="KW-1185">Reference proteome</keyword>
<proteinExistence type="predicted"/>
<dbReference type="InterPro" id="IPR001589">
    <property type="entry name" value="Actinin_actin-bd_CS"/>
</dbReference>
<feature type="region of interest" description="Disordered" evidence="4">
    <location>
        <begin position="902"/>
        <end position="944"/>
    </location>
</feature>
<protein>
    <submittedName>
        <fullName evidence="7">Spectrin beta chain, non-erythrocytic 5</fullName>
    </submittedName>
</protein>
<feature type="coiled-coil region" evidence="3">
    <location>
        <begin position="3084"/>
        <end position="3153"/>
    </location>
</feature>
<feature type="coiled-coil region" evidence="3">
    <location>
        <begin position="3021"/>
        <end position="3048"/>
    </location>
</feature>